<keyword evidence="2 7" id="KW-0645">Protease</keyword>
<evidence type="ECO:0000313" key="10">
    <source>
        <dbReference type="Proteomes" id="UP000176532"/>
    </source>
</evidence>
<evidence type="ECO:0000256" key="3">
    <source>
        <dbReference type="ARBA" id="ARBA00022723"/>
    </source>
</evidence>
<dbReference type="GO" id="GO:0046872">
    <property type="term" value="F:metal ion binding"/>
    <property type="evidence" value="ECO:0007669"/>
    <property type="project" value="UniProtKB-UniRule"/>
</dbReference>
<dbReference type="PANTHER" id="PTHR11804:SF84">
    <property type="entry name" value="SACCHAROLYSIN"/>
    <property type="match status" value="1"/>
</dbReference>
<protein>
    <recommendedName>
        <fullName evidence="8">Peptidase M3A/M3B catalytic domain-containing protein</fullName>
    </recommendedName>
</protein>
<comment type="caution">
    <text evidence="9">The sequence shown here is derived from an EMBL/GenBank/DDBJ whole genome shotgun (WGS) entry which is preliminary data.</text>
</comment>
<proteinExistence type="inferred from homology"/>
<keyword evidence="4 7" id="KW-0378">Hydrolase</keyword>
<evidence type="ECO:0000313" key="9">
    <source>
        <dbReference type="EMBL" id="OGH67702.1"/>
    </source>
</evidence>
<dbReference type="AlphaFoldDB" id="A0A1F6M7T9"/>
<accession>A0A1F6M7T9</accession>
<evidence type="ECO:0000256" key="5">
    <source>
        <dbReference type="ARBA" id="ARBA00022833"/>
    </source>
</evidence>
<evidence type="ECO:0000256" key="6">
    <source>
        <dbReference type="ARBA" id="ARBA00023049"/>
    </source>
</evidence>
<dbReference type="PANTHER" id="PTHR11804">
    <property type="entry name" value="PROTEASE M3 THIMET OLIGOPEPTIDASE-RELATED"/>
    <property type="match status" value="1"/>
</dbReference>
<dbReference type="CDD" id="cd06455">
    <property type="entry name" value="M3A_TOP"/>
    <property type="match status" value="1"/>
</dbReference>
<dbReference type="EMBL" id="MFQD01000038">
    <property type="protein sequence ID" value="OGH67702.1"/>
    <property type="molecule type" value="Genomic_DNA"/>
</dbReference>
<organism evidence="9 10">
    <name type="scientific">Candidatus Magasanikbacteria bacterium RIFCSPHIGHO2_02_FULL_50_9b</name>
    <dbReference type="NCBI Taxonomy" id="1798682"/>
    <lineage>
        <taxon>Bacteria</taxon>
        <taxon>Candidatus Magasanikiibacteriota</taxon>
    </lineage>
</organism>
<dbReference type="InterPro" id="IPR024077">
    <property type="entry name" value="Neurolysin/TOP_dom2"/>
</dbReference>
<comment type="similarity">
    <text evidence="1 7">Belongs to the peptidase M3 family.</text>
</comment>
<gene>
    <name evidence="9" type="ORF">A3C15_02725</name>
</gene>
<dbReference type="GO" id="GO:0004222">
    <property type="term" value="F:metalloendopeptidase activity"/>
    <property type="evidence" value="ECO:0007669"/>
    <property type="project" value="InterPro"/>
</dbReference>
<sequence length="606" mass="68894">MNSDRRVLRAYDDLLRVIEQVSAPASLFSNVWPDDAMRTEAEKSEQLANQLLTKISLDKKLFELIATIDAAGLNPLEQRLQVRMLRDFRRAGVDKDDATREKITSLKNELTELGQQFEKNIREDVRSISVNNADGLAGLPPDFVAAHQPNEHGVISISTDYPDFRPFMLYADHAAARRELFIKFNTRAFPKNESVLRSLLEKRFALAQLLGYSSWAVYVTEDKMIQNAAAVAQFIERINTAAKNRAAVEYDELLAYKRRTSPQASTVAEWESPYLKEKLRAEKFEFDSQAVRPYFVYDRVRDGLLALAGELYEIQFVPVTTATWHESVEVFNVNRGTATIGRIYLDMHPRENKYKHAAQFHLQSGVRAVQLPEGVLVCNFTDPQKQIPALMDHDQVTTFFHEFGHLMHHILGGNTEFAYFSGVATEWDFVEAPSQLFEEWAWDANVLARFAHHAETGESIPAALVAQLRAAEEFGKGLFTTRQLQFAALSLELYASDPHGFEIHTRAIELQNQYNQFPFEDDTHMECSFGHLDGYSAIYYTYLWSLVIAKDLFTKFEADGLLNEAAARAYRQHILEPGGSSDAAALINNFLGRAYTFDAFEAWLAK</sequence>
<evidence type="ECO:0000256" key="2">
    <source>
        <dbReference type="ARBA" id="ARBA00022670"/>
    </source>
</evidence>
<dbReference type="STRING" id="1798682.A3C15_02725"/>
<dbReference type="Gene3D" id="3.40.390.10">
    <property type="entry name" value="Collagenase (Catalytic Domain)"/>
    <property type="match status" value="1"/>
</dbReference>
<dbReference type="Gene3D" id="1.10.1370.10">
    <property type="entry name" value="Neurolysin, domain 3"/>
    <property type="match status" value="1"/>
</dbReference>
<feature type="domain" description="Peptidase M3A/M3B catalytic" evidence="8">
    <location>
        <begin position="167"/>
        <end position="601"/>
    </location>
</feature>
<dbReference type="SUPFAM" id="SSF55486">
    <property type="entry name" value="Metalloproteases ('zincins'), catalytic domain"/>
    <property type="match status" value="1"/>
</dbReference>
<dbReference type="InterPro" id="IPR045090">
    <property type="entry name" value="Pept_M3A_M3B"/>
</dbReference>
<dbReference type="Pfam" id="PF01432">
    <property type="entry name" value="Peptidase_M3"/>
    <property type="match status" value="1"/>
</dbReference>
<evidence type="ECO:0000256" key="4">
    <source>
        <dbReference type="ARBA" id="ARBA00022801"/>
    </source>
</evidence>
<dbReference type="InterPro" id="IPR024079">
    <property type="entry name" value="MetalloPept_cat_dom_sf"/>
</dbReference>
<dbReference type="Proteomes" id="UP000176532">
    <property type="component" value="Unassembled WGS sequence"/>
</dbReference>
<evidence type="ECO:0000256" key="7">
    <source>
        <dbReference type="RuleBase" id="RU003435"/>
    </source>
</evidence>
<keyword evidence="5 7" id="KW-0862">Zinc</keyword>
<keyword evidence="3 7" id="KW-0479">Metal-binding</keyword>
<evidence type="ECO:0000256" key="1">
    <source>
        <dbReference type="ARBA" id="ARBA00006040"/>
    </source>
</evidence>
<evidence type="ECO:0000259" key="8">
    <source>
        <dbReference type="Pfam" id="PF01432"/>
    </source>
</evidence>
<reference evidence="9 10" key="1">
    <citation type="journal article" date="2016" name="Nat. Commun.">
        <title>Thousands of microbial genomes shed light on interconnected biogeochemical processes in an aquifer system.</title>
        <authorList>
            <person name="Anantharaman K."/>
            <person name="Brown C.T."/>
            <person name="Hug L.A."/>
            <person name="Sharon I."/>
            <person name="Castelle C.J."/>
            <person name="Probst A.J."/>
            <person name="Thomas B.C."/>
            <person name="Singh A."/>
            <person name="Wilkins M.J."/>
            <person name="Karaoz U."/>
            <person name="Brodie E.L."/>
            <person name="Williams K.H."/>
            <person name="Hubbard S.S."/>
            <person name="Banfield J.F."/>
        </authorList>
    </citation>
    <scope>NUCLEOTIDE SEQUENCE [LARGE SCALE GENOMIC DNA]</scope>
</reference>
<dbReference type="GO" id="GO:0006508">
    <property type="term" value="P:proteolysis"/>
    <property type="evidence" value="ECO:0007669"/>
    <property type="project" value="UniProtKB-KW"/>
</dbReference>
<keyword evidence="6 7" id="KW-0482">Metalloprotease</keyword>
<name>A0A1F6M7T9_9BACT</name>
<dbReference type="GO" id="GO:0006518">
    <property type="term" value="P:peptide metabolic process"/>
    <property type="evidence" value="ECO:0007669"/>
    <property type="project" value="TreeGrafter"/>
</dbReference>
<dbReference type="InterPro" id="IPR001567">
    <property type="entry name" value="Pept_M3A_M3B_dom"/>
</dbReference>
<comment type="cofactor">
    <cofactor evidence="7">
        <name>Zn(2+)</name>
        <dbReference type="ChEBI" id="CHEBI:29105"/>
    </cofactor>
    <text evidence="7">Binds 1 zinc ion.</text>
</comment>